<dbReference type="SUPFAM" id="SSF144010">
    <property type="entry name" value="CofE-like"/>
    <property type="match status" value="1"/>
</dbReference>
<comment type="caution">
    <text evidence="2">The sequence shown here is derived from an EMBL/GenBank/DDBJ whole genome shotgun (WGS) entry which is preliminary data.</text>
</comment>
<dbReference type="PANTHER" id="PTHR47917">
    <property type="match status" value="1"/>
</dbReference>
<dbReference type="Pfam" id="PF01996">
    <property type="entry name" value="F420_ligase"/>
    <property type="match status" value="1"/>
</dbReference>
<dbReference type="Gene3D" id="3.30.1330.100">
    <property type="entry name" value="CofE-like"/>
    <property type="match status" value="1"/>
</dbReference>
<dbReference type="Gene3D" id="3.90.1660.10">
    <property type="entry name" value="CofE-like domain"/>
    <property type="match status" value="1"/>
</dbReference>
<proteinExistence type="predicted"/>
<dbReference type="GO" id="GO:0052618">
    <property type="term" value="F:coenzyme F420-0:L-glutamate ligase activity"/>
    <property type="evidence" value="ECO:0007669"/>
    <property type="project" value="TreeGrafter"/>
</dbReference>
<accession>A0A2H0RLA3</accession>
<dbReference type="PANTHER" id="PTHR47917:SF1">
    <property type="entry name" value="COENZYME F420:L-GLUTAMATE LIGASE"/>
    <property type="match status" value="1"/>
</dbReference>
<reference evidence="2 3" key="1">
    <citation type="submission" date="2017-09" db="EMBL/GenBank/DDBJ databases">
        <title>Depth-based differentiation of microbial function through sediment-hosted aquifers and enrichment of novel symbionts in the deep terrestrial subsurface.</title>
        <authorList>
            <person name="Probst A.J."/>
            <person name="Ladd B."/>
            <person name="Jarett J.K."/>
            <person name="Geller-Mcgrath D.E."/>
            <person name="Sieber C.M."/>
            <person name="Emerson J.B."/>
            <person name="Anantharaman K."/>
            <person name="Thomas B.C."/>
            <person name="Malmstrom R."/>
            <person name="Stieglmeier M."/>
            <person name="Klingl A."/>
            <person name="Woyke T."/>
            <person name="Ryan C.M."/>
            <person name="Banfield J.F."/>
        </authorList>
    </citation>
    <scope>NUCLEOTIDE SEQUENCE [LARGE SCALE GENOMIC DNA]</scope>
    <source>
        <strain evidence="2">CG10_big_fil_rev_8_21_14_0_10_45_14</strain>
    </source>
</reference>
<dbReference type="EMBL" id="PCYL01000003">
    <property type="protein sequence ID" value="PIR47206.1"/>
    <property type="molecule type" value="Genomic_DNA"/>
</dbReference>
<protein>
    <recommendedName>
        <fullName evidence="1">Coenzyme F420:L-glutamate ligase-like domain-containing protein</fullName>
    </recommendedName>
</protein>
<evidence type="ECO:0000313" key="2">
    <source>
        <dbReference type="EMBL" id="PIR47206.1"/>
    </source>
</evidence>
<evidence type="ECO:0000313" key="3">
    <source>
        <dbReference type="Proteomes" id="UP000230833"/>
    </source>
</evidence>
<evidence type="ECO:0000259" key="1">
    <source>
        <dbReference type="Pfam" id="PF01996"/>
    </source>
</evidence>
<feature type="domain" description="Coenzyme F420:L-glutamate ligase-like" evidence="1">
    <location>
        <begin position="27"/>
        <end position="220"/>
    </location>
</feature>
<name>A0A2H0RLA3_9BACT</name>
<dbReference type="Proteomes" id="UP000230833">
    <property type="component" value="Unassembled WGS sequence"/>
</dbReference>
<sequence>MIAVRKFTFRQSFIRYYLNETMIVTAVKTKIFEEGDDLVSFVTKNIKTVRERTIIVITSKIVALSENRTERAGSDSDFEKLVKSESEYAQKTPLVWLTIKDGTVMASAGIDKSNAFGKWILLPRDSFKVARNLRKALSRYYKVKHLGVLITDSRLMPMRVGVTGVALGYAGFKGVRSYIGKRDLSGRALRFSKTNIADSLSGAAVLTMGEGGESQPLALVEKAPVVFTQNDPPRTELYIDPAKDLYRPLLLNLS</sequence>
<dbReference type="InterPro" id="IPR002847">
    <property type="entry name" value="F420-0_gamma-glut_ligase-dom"/>
</dbReference>
<organism evidence="2 3">
    <name type="scientific">Candidatus Vogelbacteria bacterium CG10_big_fil_rev_8_21_14_0_10_45_14</name>
    <dbReference type="NCBI Taxonomy" id="1975042"/>
    <lineage>
        <taxon>Bacteria</taxon>
        <taxon>Candidatus Vogeliibacteriota</taxon>
    </lineage>
</organism>
<gene>
    <name evidence="2" type="ORF">COV07_00180</name>
</gene>
<dbReference type="AlphaFoldDB" id="A0A2H0RLA3"/>